<comment type="similarity">
    <text evidence="3">Belongs to the oxygen-dependent FAD-linked oxidoreductase family.</text>
</comment>
<dbReference type="PANTHER" id="PTHR32448">
    <property type="entry name" value="OS08G0158400 PROTEIN"/>
    <property type="match status" value="1"/>
</dbReference>
<dbReference type="AlphaFoldDB" id="A0AAV3RA69"/>
<keyword evidence="7" id="KW-0274">FAD</keyword>
<evidence type="ECO:0000256" key="3">
    <source>
        <dbReference type="ARBA" id="ARBA00005466"/>
    </source>
</evidence>
<dbReference type="InterPro" id="IPR006093">
    <property type="entry name" value="Oxy_OxRdtase_FAD_BS"/>
</dbReference>
<dbReference type="InterPro" id="IPR036318">
    <property type="entry name" value="FAD-bd_PCMH-like_sf"/>
</dbReference>
<evidence type="ECO:0000256" key="4">
    <source>
        <dbReference type="ARBA" id="ARBA00022589"/>
    </source>
</evidence>
<keyword evidence="6 10" id="KW-0732">Signal</keyword>
<dbReference type="Gene3D" id="3.30.465.10">
    <property type="match status" value="1"/>
</dbReference>
<feature type="signal peptide" evidence="10">
    <location>
        <begin position="1"/>
        <end position="27"/>
    </location>
</feature>
<proteinExistence type="inferred from homology"/>
<feature type="domain" description="FAD-binding PCMH-type" evidence="11">
    <location>
        <begin position="72"/>
        <end position="246"/>
    </location>
</feature>
<accession>A0AAV3RA69</accession>
<sequence length="525" mass="58892">MNTPTRTMHTLLLSIIFLISSSPKISANTSDDFVTCIQSYNNSDGSIYTPENSSFSTLLQSMVQNFRAQTEAPLKPIAILTPSHETEMQAAIHCSKIFGLQIRVRSGGHDFEGLSYLSHVPFVIINLVNLRSISIDTEKKTAWVEAGAILGELYHAIAMKSPTLAFPTGTCPTIGVGGHFSGGGFGMMSRKFALSADHVIDAKIISYEGQVLDRKSMGEDLFWAIRGGGGGSFGIVTSWKIELVTVPETVTVFNVSRTLDDDTAELVHKWQYVAPKLDENLFIRIFIDGINGTVHTSFKSLFIGGANDLLNIMQKSFPELGLTKADCVEMTWIESVLYMANYPRGESIDVLLNREYAGTYFKVKSDFVTHPISVDGLEGLFEMLQEEDLPYYAGLQFSPYGGKMEEISESSLPFPHRAGIVFMIETALMWSEADTVNADRYMSWINNYYKYMTTYVSKSPRRAYVNYRDLDLGVNKYTKSSTSNYMEAKKWGMQYFNNNFQRLVHVKSKVDPTNFFRHEQSIPPF</sequence>
<evidence type="ECO:0000313" key="13">
    <source>
        <dbReference type="Proteomes" id="UP001454036"/>
    </source>
</evidence>
<evidence type="ECO:0000256" key="9">
    <source>
        <dbReference type="ARBA" id="ARBA00023180"/>
    </source>
</evidence>
<dbReference type="InterPro" id="IPR012951">
    <property type="entry name" value="BBE"/>
</dbReference>
<dbReference type="Gene3D" id="3.40.462.20">
    <property type="match status" value="1"/>
</dbReference>
<comment type="pathway">
    <text evidence="2">Alkaloid biosynthesis.</text>
</comment>
<dbReference type="Gene3D" id="3.30.43.10">
    <property type="entry name" value="Uridine Diphospho-n-acetylenolpyruvylglucosamine Reductase, domain 2"/>
    <property type="match status" value="1"/>
</dbReference>
<dbReference type="GO" id="GO:0016491">
    <property type="term" value="F:oxidoreductase activity"/>
    <property type="evidence" value="ECO:0007669"/>
    <property type="project" value="UniProtKB-KW"/>
</dbReference>
<evidence type="ECO:0000256" key="10">
    <source>
        <dbReference type="SAM" id="SignalP"/>
    </source>
</evidence>
<keyword evidence="8" id="KW-0560">Oxidoreductase</keyword>
<keyword evidence="4" id="KW-0017">Alkaloid metabolism</keyword>
<keyword evidence="13" id="KW-1185">Reference proteome</keyword>
<evidence type="ECO:0000259" key="11">
    <source>
        <dbReference type="PROSITE" id="PS51387"/>
    </source>
</evidence>
<reference evidence="12 13" key="1">
    <citation type="submission" date="2024-01" db="EMBL/GenBank/DDBJ databases">
        <title>The complete chloroplast genome sequence of Lithospermum erythrorhizon: insights into the phylogenetic relationship among Boraginaceae species and the maternal lineages of purple gromwells.</title>
        <authorList>
            <person name="Okada T."/>
            <person name="Watanabe K."/>
        </authorList>
    </citation>
    <scope>NUCLEOTIDE SEQUENCE [LARGE SCALE GENOMIC DNA]</scope>
</reference>
<dbReference type="EMBL" id="BAABME010025789">
    <property type="protein sequence ID" value="GAA0172755.1"/>
    <property type="molecule type" value="Genomic_DNA"/>
</dbReference>
<feature type="chain" id="PRO_5043808535" description="FAD-binding PCMH-type domain-containing protein" evidence="10">
    <location>
        <begin position="28"/>
        <end position="525"/>
    </location>
</feature>
<evidence type="ECO:0000256" key="7">
    <source>
        <dbReference type="ARBA" id="ARBA00022827"/>
    </source>
</evidence>
<protein>
    <recommendedName>
        <fullName evidence="11">FAD-binding PCMH-type domain-containing protein</fullName>
    </recommendedName>
</protein>
<gene>
    <name evidence="12" type="ORF">LIER_41395</name>
</gene>
<dbReference type="Pfam" id="PF01565">
    <property type="entry name" value="FAD_binding_4"/>
    <property type="match status" value="1"/>
</dbReference>
<evidence type="ECO:0000256" key="5">
    <source>
        <dbReference type="ARBA" id="ARBA00022630"/>
    </source>
</evidence>
<evidence type="ECO:0000256" key="1">
    <source>
        <dbReference type="ARBA" id="ARBA00001974"/>
    </source>
</evidence>
<evidence type="ECO:0000256" key="6">
    <source>
        <dbReference type="ARBA" id="ARBA00022729"/>
    </source>
</evidence>
<dbReference type="GO" id="GO:0071949">
    <property type="term" value="F:FAD binding"/>
    <property type="evidence" value="ECO:0007669"/>
    <property type="project" value="InterPro"/>
</dbReference>
<dbReference type="InterPro" id="IPR016169">
    <property type="entry name" value="FAD-bd_PCMH_sub2"/>
</dbReference>
<evidence type="ECO:0000256" key="2">
    <source>
        <dbReference type="ARBA" id="ARBA00004913"/>
    </source>
</evidence>
<dbReference type="Pfam" id="PF08031">
    <property type="entry name" value="BBE"/>
    <property type="match status" value="1"/>
</dbReference>
<comment type="cofactor">
    <cofactor evidence="1">
        <name>FAD</name>
        <dbReference type="ChEBI" id="CHEBI:57692"/>
    </cofactor>
</comment>
<dbReference type="InterPro" id="IPR016167">
    <property type="entry name" value="FAD-bd_PCMH_sub1"/>
</dbReference>
<evidence type="ECO:0000256" key="8">
    <source>
        <dbReference type="ARBA" id="ARBA00023002"/>
    </source>
</evidence>
<dbReference type="SUPFAM" id="SSF56176">
    <property type="entry name" value="FAD-binding/transporter-associated domain-like"/>
    <property type="match status" value="1"/>
</dbReference>
<dbReference type="Proteomes" id="UP001454036">
    <property type="component" value="Unassembled WGS sequence"/>
</dbReference>
<name>A0AAV3RA69_LITER</name>
<dbReference type="InterPro" id="IPR006094">
    <property type="entry name" value="Oxid_FAD_bind_N"/>
</dbReference>
<dbReference type="PROSITE" id="PS51387">
    <property type="entry name" value="FAD_PCMH"/>
    <property type="match status" value="1"/>
</dbReference>
<dbReference type="InterPro" id="IPR016166">
    <property type="entry name" value="FAD-bd_PCMH"/>
</dbReference>
<keyword evidence="9" id="KW-0325">Glycoprotein</keyword>
<comment type="caution">
    <text evidence="12">The sequence shown here is derived from an EMBL/GenBank/DDBJ whole genome shotgun (WGS) entry which is preliminary data.</text>
</comment>
<evidence type="ECO:0000313" key="12">
    <source>
        <dbReference type="EMBL" id="GAA0172755.1"/>
    </source>
</evidence>
<dbReference type="PROSITE" id="PS00862">
    <property type="entry name" value="OX2_COVAL_FAD"/>
    <property type="match status" value="1"/>
</dbReference>
<keyword evidence="5" id="KW-0285">Flavoprotein</keyword>
<organism evidence="12 13">
    <name type="scientific">Lithospermum erythrorhizon</name>
    <name type="common">Purple gromwell</name>
    <name type="synonym">Lithospermum officinale var. erythrorhizon</name>
    <dbReference type="NCBI Taxonomy" id="34254"/>
    <lineage>
        <taxon>Eukaryota</taxon>
        <taxon>Viridiplantae</taxon>
        <taxon>Streptophyta</taxon>
        <taxon>Embryophyta</taxon>
        <taxon>Tracheophyta</taxon>
        <taxon>Spermatophyta</taxon>
        <taxon>Magnoliopsida</taxon>
        <taxon>eudicotyledons</taxon>
        <taxon>Gunneridae</taxon>
        <taxon>Pentapetalae</taxon>
        <taxon>asterids</taxon>
        <taxon>lamiids</taxon>
        <taxon>Boraginales</taxon>
        <taxon>Boraginaceae</taxon>
        <taxon>Boraginoideae</taxon>
        <taxon>Lithospermeae</taxon>
        <taxon>Lithospermum</taxon>
    </lineage>
</organism>